<dbReference type="GO" id="GO:0051539">
    <property type="term" value="F:4 iron, 4 sulfur cluster binding"/>
    <property type="evidence" value="ECO:0007669"/>
    <property type="project" value="UniProtKB-KW"/>
</dbReference>
<reference evidence="9" key="1">
    <citation type="submission" date="2018-05" db="EMBL/GenBank/DDBJ databases">
        <authorList>
            <person name="Lanie J.A."/>
            <person name="Ng W.-L."/>
            <person name="Kazmierczak K.M."/>
            <person name="Andrzejewski T.M."/>
            <person name="Davidsen T.M."/>
            <person name="Wayne K.J."/>
            <person name="Tettelin H."/>
            <person name="Glass J.I."/>
            <person name="Rusch D."/>
            <person name="Podicherti R."/>
            <person name="Tsui H.-C.T."/>
            <person name="Winkler M.E."/>
        </authorList>
    </citation>
    <scope>NUCLEOTIDE SEQUENCE</scope>
</reference>
<feature type="domain" description="MTTase N-terminal" evidence="7">
    <location>
        <begin position="2"/>
        <end position="119"/>
    </location>
</feature>
<dbReference type="AlphaFoldDB" id="A0A381Z549"/>
<dbReference type="InterPro" id="IPR058240">
    <property type="entry name" value="rSAM_sf"/>
</dbReference>
<keyword evidence="4" id="KW-0479">Metal-binding</keyword>
<accession>A0A381Z549</accession>
<dbReference type="InterPro" id="IPR007197">
    <property type="entry name" value="rSAM"/>
</dbReference>
<dbReference type="InterPro" id="IPR020612">
    <property type="entry name" value="Methylthiotransferase_CS"/>
</dbReference>
<organism evidence="9">
    <name type="scientific">marine metagenome</name>
    <dbReference type="NCBI Taxonomy" id="408172"/>
    <lineage>
        <taxon>unclassified sequences</taxon>
        <taxon>metagenomes</taxon>
        <taxon>ecological metagenomes</taxon>
    </lineage>
</organism>
<dbReference type="InterPro" id="IPR038135">
    <property type="entry name" value="Methylthiotransferase_N_sf"/>
</dbReference>
<proteinExistence type="predicted"/>
<dbReference type="EMBL" id="UINC01020000">
    <property type="protein sequence ID" value="SVA84406.1"/>
    <property type="molecule type" value="Genomic_DNA"/>
</dbReference>
<dbReference type="CDD" id="cd01335">
    <property type="entry name" value="Radical_SAM"/>
    <property type="match status" value="1"/>
</dbReference>
<evidence type="ECO:0000256" key="4">
    <source>
        <dbReference type="ARBA" id="ARBA00022723"/>
    </source>
</evidence>
<evidence type="ECO:0000256" key="2">
    <source>
        <dbReference type="ARBA" id="ARBA00022485"/>
    </source>
</evidence>
<dbReference type="GO" id="GO:0046872">
    <property type="term" value="F:metal ion binding"/>
    <property type="evidence" value="ECO:0007669"/>
    <property type="project" value="UniProtKB-KW"/>
</dbReference>
<dbReference type="PANTHER" id="PTHR43020:SF2">
    <property type="entry name" value="MITOCHONDRIAL TRNA METHYLTHIOTRANSFERASE CDK5RAP1"/>
    <property type="match status" value="1"/>
</dbReference>
<dbReference type="InterPro" id="IPR023404">
    <property type="entry name" value="rSAM_horseshoe"/>
</dbReference>
<keyword evidence="6" id="KW-0411">Iron-sulfur</keyword>
<dbReference type="Gene3D" id="3.40.50.12160">
    <property type="entry name" value="Methylthiotransferase, N-terminal domain"/>
    <property type="match status" value="1"/>
</dbReference>
<dbReference type="SUPFAM" id="SSF102114">
    <property type="entry name" value="Radical SAM enzymes"/>
    <property type="match status" value="1"/>
</dbReference>
<dbReference type="PANTHER" id="PTHR43020">
    <property type="entry name" value="CDK5 REGULATORY SUBUNIT-ASSOCIATED PROTEIN 1"/>
    <property type="match status" value="1"/>
</dbReference>
<keyword evidence="5" id="KW-0408">Iron</keyword>
<evidence type="ECO:0000256" key="3">
    <source>
        <dbReference type="ARBA" id="ARBA00022691"/>
    </source>
</evidence>
<feature type="domain" description="Radical SAM core" evidence="8">
    <location>
        <begin position="148"/>
        <end position="231"/>
    </location>
</feature>
<dbReference type="FunFam" id="3.40.50.12160:FF:000003">
    <property type="entry name" value="CDK5 regulatory subunit-associated protein 1"/>
    <property type="match status" value="1"/>
</dbReference>
<evidence type="ECO:0000256" key="5">
    <source>
        <dbReference type="ARBA" id="ARBA00023004"/>
    </source>
</evidence>
<dbReference type="GO" id="GO:0035597">
    <property type="term" value="F:tRNA-2-methylthio-N(6)-dimethylallyladenosine(37) synthase activity"/>
    <property type="evidence" value="ECO:0007669"/>
    <property type="project" value="TreeGrafter"/>
</dbReference>
<evidence type="ECO:0000256" key="6">
    <source>
        <dbReference type="ARBA" id="ARBA00023014"/>
    </source>
</evidence>
<gene>
    <name evidence="9" type="ORF">METZ01_LOCUS137260</name>
</gene>
<evidence type="ECO:0000313" key="9">
    <source>
        <dbReference type="EMBL" id="SVA84406.1"/>
    </source>
</evidence>
<dbReference type="GO" id="GO:0005829">
    <property type="term" value="C:cytosol"/>
    <property type="evidence" value="ECO:0007669"/>
    <property type="project" value="TreeGrafter"/>
</dbReference>
<dbReference type="Gene3D" id="3.80.30.20">
    <property type="entry name" value="tm_1862 like domain"/>
    <property type="match status" value="1"/>
</dbReference>
<evidence type="ECO:0000259" key="7">
    <source>
        <dbReference type="PROSITE" id="PS51449"/>
    </source>
</evidence>
<feature type="non-terminal residue" evidence="9">
    <location>
        <position position="231"/>
    </location>
</feature>
<evidence type="ECO:0000256" key="1">
    <source>
        <dbReference type="ARBA" id="ARBA00001966"/>
    </source>
</evidence>
<dbReference type="PROSITE" id="PS01278">
    <property type="entry name" value="MTTASE_RADICAL"/>
    <property type="match status" value="1"/>
</dbReference>
<dbReference type="Pfam" id="PF04055">
    <property type="entry name" value="Radical_SAM"/>
    <property type="match status" value="1"/>
</dbReference>
<protein>
    <submittedName>
        <fullName evidence="9">Uncharacterized protein</fullName>
    </submittedName>
</protein>
<dbReference type="InterPro" id="IPR013848">
    <property type="entry name" value="Methylthiotransferase_N"/>
</dbReference>
<dbReference type="SFLD" id="SFLDS00029">
    <property type="entry name" value="Radical_SAM"/>
    <property type="match status" value="1"/>
</dbReference>
<comment type="cofactor">
    <cofactor evidence="1">
        <name>[4Fe-4S] cluster</name>
        <dbReference type="ChEBI" id="CHEBI:49883"/>
    </cofactor>
</comment>
<sequence>MPSVFIKTYGCQMNERDSEAVAAQLVIKGYSMTTDALRADVILLNTCSVRDAAERKALGKMNHVAAQLRSKNRKAVLGFMGCMAQSRGRELIDKLPDVDLVVGTQKFHRTADYIGDLLAGRTGSVVDTGEEKGSEATIREHLLNGASDKKSVTSFVSIMQGCNQFCTFCIVPTTRGRERSRSIDDIVSECRELVARGVREVTLLGQIVTSYGRREIGERDGKSAFVQLIEA</sequence>
<keyword evidence="2" id="KW-0004">4Fe-4S</keyword>
<name>A0A381Z549_9ZZZZ</name>
<evidence type="ECO:0000259" key="8">
    <source>
        <dbReference type="PROSITE" id="PS51918"/>
    </source>
</evidence>
<dbReference type="PROSITE" id="PS51918">
    <property type="entry name" value="RADICAL_SAM"/>
    <property type="match status" value="1"/>
</dbReference>
<keyword evidence="3" id="KW-0949">S-adenosyl-L-methionine</keyword>
<dbReference type="PROSITE" id="PS51449">
    <property type="entry name" value="MTTASE_N"/>
    <property type="match status" value="1"/>
</dbReference>
<dbReference type="Pfam" id="PF00919">
    <property type="entry name" value="UPF0004"/>
    <property type="match status" value="1"/>
</dbReference>